<feature type="region of interest" description="Disordered" evidence="4">
    <location>
        <begin position="593"/>
        <end position="647"/>
    </location>
</feature>
<protein>
    <recommendedName>
        <fullName evidence="2">Autophagy-related protein 14</fullName>
    </recommendedName>
</protein>
<reference evidence="5 6" key="1">
    <citation type="journal article" date="2016" name="Nat. Commun.">
        <title>Ectomycorrhizal ecology is imprinted in the genome of the dominant symbiotic fungus Cenococcum geophilum.</title>
        <authorList>
            <consortium name="DOE Joint Genome Institute"/>
            <person name="Peter M."/>
            <person name="Kohler A."/>
            <person name="Ohm R.A."/>
            <person name="Kuo A."/>
            <person name="Krutzmann J."/>
            <person name="Morin E."/>
            <person name="Arend M."/>
            <person name="Barry K.W."/>
            <person name="Binder M."/>
            <person name="Choi C."/>
            <person name="Clum A."/>
            <person name="Copeland A."/>
            <person name="Grisel N."/>
            <person name="Haridas S."/>
            <person name="Kipfer T."/>
            <person name="LaButti K."/>
            <person name="Lindquist E."/>
            <person name="Lipzen A."/>
            <person name="Maire R."/>
            <person name="Meier B."/>
            <person name="Mihaltcheva S."/>
            <person name="Molinier V."/>
            <person name="Murat C."/>
            <person name="Poggeler S."/>
            <person name="Quandt C.A."/>
            <person name="Sperisen C."/>
            <person name="Tritt A."/>
            <person name="Tisserant E."/>
            <person name="Crous P.W."/>
            <person name="Henrissat B."/>
            <person name="Nehls U."/>
            <person name="Egli S."/>
            <person name="Spatafora J.W."/>
            <person name="Grigoriev I.V."/>
            <person name="Martin F.M."/>
        </authorList>
    </citation>
    <scope>NUCLEOTIDE SEQUENCE [LARGE SCALE GENOMIC DNA]</scope>
    <source>
        <strain evidence="5 6">CBS 207.34</strain>
    </source>
</reference>
<accession>A0A8E2ESZ0</accession>
<evidence type="ECO:0000313" key="5">
    <source>
        <dbReference type="EMBL" id="OCL04285.1"/>
    </source>
</evidence>
<dbReference type="OrthoDB" id="72772at2759"/>
<evidence type="ECO:0000256" key="4">
    <source>
        <dbReference type="SAM" id="MobiDB-lite"/>
    </source>
</evidence>
<evidence type="ECO:0000256" key="3">
    <source>
        <dbReference type="ARBA" id="ARBA00023054"/>
    </source>
</evidence>
<evidence type="ECO:0000256" key="2">
    <source>
        <dbReference type="ARBA" id="ARBA00013807"/>
    </source>
</evidence>
<dbReference type="GO" id="GO:0032991">
    <property type="term" value="C:protein-containing complex"/>
    <property type="evidence" value="ECO:0007669"/>
    <property type="project" value="UniProtKB-ARBA"/>
</dbReference>
<dbReference type="Pfam" id="PF10186">
    <property type="entry name" value="ATG14"/>
    <property type="match status" value="1"/>
</dbReference>
<dbReference type="AlphaFoldDB" id="A0A8E2ESZ0"/>
<dbReference type="GO" id="GO:0000149">
    <property type="term" value="F:SNARE binding"/>
    <property type="evidence" value="ECO:0007669"/>
    <property type="project" value="TreeGrafter"/>
</dbReference>
<dbReference type="PANTHER" id="PTHR15157:SF5">
    <property type="entry name" value="UV RADIATION RESISTANCE-ASSOCIATED GENE PROTEIN"/>
    <property type="match status" value="1"/>
</dbReference>
<dbReference type="GO" id="GO:0035493">
    <property type="term" value="P:SNARE complex assembly"/>
    <property type="evidence" value="ECO:0007669"/>
    <property type="project" value="TreeGrafter"/>
</dbReference>
<feature type="compositionally biased region" description="Polar residues" evidence="4">
    <location>
        <begin position="628"/>
        <end position="638"/>
    </location>
</feature>
<dbReference type="GO" id="GO:0005768">
    <property type="term" value="C:endosome"/>
    <property type="evidence" value="ECO:0007669"/>
    <property type="project" value="TreeGrafter"/>
</dbReference>
<evidence type="ECO:0000256" key="1">
    <source>
        <dbReference type="ARBA" id="ARBA00009574"/>
    </source>
</evidence>
<organism evidence="5 6">
    <name type="scientific">Glonium stellatum</name>
    <dbReference type="NCBI Taxonomy" id="574774"/>
    <lineage>
        <taxon>Eukaryota</taxon>
        <taxon>Fungi</taxon>
        <taxon>Dikarya</taxon>
        <taxon>Ascomycota</taxon>
        <taxon>Pezizomycotina</taxon>
        <taxon>Dothideomycetes</taxon>
        <taxon>Pleosporomycetidae</taxon>
        <taxon>Gloniales</taxon>
        <taxon>Gloniaceae</taxon>
        <taxon>Glonium</taxon>
    </lineage>
</organism>
<dbReference type="EMBL" id="KV750551">
    <property type="protein sequence ID" value="OCL04285.1"/>
    <property type="molecule type" value="Genomic_DNA"/>
</dbReference>
<feature type="compositionally biased region" description="Polar residues" evidence="4">
    <location>
        <begin position="110"/>
        <end position="120"/>
    </location>
</feature>
<evidence type="ECO:0000313" key="6">
    <source>
        <dbReference type="Proteomes" id="UP000250140"/>
    </source>
</evidence>
<keyword evidence="6" id="KW-1185">Reference proteome</keyword>
<gene>
    <name evidence="5" type="ORF">AOQ84DRAFT_346443</name>
</gene>
<dbReference type="GO" id="GO:0000323">
    <property type="term" value="C:lytic vacuole"/>
    <property type="evidence" value="ECO:0007669"/>
    <property type="project" value="TreeGrafter"/>
</dbReference>
<sequence length="647" mass="72205">MAGDGQDAGSEQVTTFNSSRERPWLLPSNRKLRHLQGITIRNLTLVSGSGRHRGKTFDDEAIPSTLKSPAKVLAQRESKKLEHSRSSSDLRISNGPLAHGNGDLPKGKLQTKSSRPSFSSGLRRRSTLDWSGASPLERQKKLEDATGGRMADTFFSLHVANQNEPIYISEVVEKAMNPNFRFFNLNPCGPGVTRLDKLTVKVWARNEYLKDWQYLIEFTVQLRALQFVGKALENFHHPLPPNCILFHMTDGVYTSFTDMPVGETWPLIPTAPPKTSTGRVLPTSSYDALMRLSTLDDCIQDALATRDRLAEEIETILKKNEESISIIERVPEAQESLRTVEHAVAVEKRRLEVSRKKRDELKASIASRREAIRKGRETQVKAEKDVFEAREQLEKRKEIIHHTEDEITGQRRRICEELQRIYPIEPIPGKSLAFTIRGLPLPNSEFDDAKEDVVSAALGFVAHVVHLLSPYISVALPYPVKPHGSTSVILDPISMNVGPRMYPLYMKGVIRYRFEYGVFLLNKDIEILSNWLGLKLLDIRQTLPNLKYLLFVATAGKGELPARKAGGIRGLLRQGTPSMSRRGSADSIVDSVGEVKSPADGNGDALGDAVNGRKKQDAPKSNGKPISAYQSLQKSAVLQGSRLREVE</sequence>
<dbReference type="Proteomes" id="UP000250140">
    <property type="component" value="Unassembled WGS sequence"/>
</dbReference>
<feature type="region of interest" description="Disordered" evidence="4">
    <location>
        <begin position="1"/>
        <end position="24"/>
    </location>
</feature>
<proteinExistence type="inferred from homology"/>
<dbReference type="InterPro" id="IPR018791">
    <property type="entry name" value="UV_resistance/autophagy_Atg14"/>
</dbReference>
<feature type="compositionally biased region" description="Basic and acidic residues" evidence="4">
    <location>
        <begin position="74"/>
        <end position="88"/>
    </location>
</feature>
<feature type="compositionally biased region" description="Polar residues" evidence="4">
    <location>
        <begin position="9"/>
        <end position="18"/>
    </location>
</feature>
<feature type="region of interest" description="Disordered" evidence="4">
    <location>
        <begin position="74"/>
        <end position="135"/>
    </location>
</feature>
<keyword evidence="3" id="KW-0175">Coiled coil</keyword>
<name>A0A8E2ESZ0_9PEZI</name>
<comment type="similarity">
    <text evidence="1">Belongs to the ATG14 family.</text>
</comment>
<dbReference type="PANTHER" id="PTHR15157">
    <property type="entry name" value="UV RADIATION RESISTANCE-ASSOCIATED GENE PROTEIN"/>
    <property type="match status" value="1"/>
</dbReference>